<keyword evidence="1" id="KW-0472">Membrane</keyword>
<keyword evidence="1" id="KW-1133">Transmembrane helix</keyword>
<accession>A0A6B0TU30</accession>
<dbReference type="EMBL" id="GIFC01000635">
    <property type="protein sequence ID" value="MXU82718.1"/>
    <property type="molecule type" value="Transcribed_RNA"/>
</dbReference>
<feature type="transmembrane region" description="Helical" evidence="1">
    <location>
        <begin position="7"/>
        <end position="32"/>
    </location>
</feature>
<evidence type="ECO:0000313" key="2">
    <source>
        <dbReference type="EMBL" id="MXU82718.1"/>
    </source>
</evidence>
<sequence length="70" mass="8088">MLYNSHFLCIVGVIFALHFFVPVEILHMLWYLNAALTPSQVNCKQLLYLSHFFTEGVLALLQCTLQQECL</sequence>
<proteinExistence type="predicted"/>
<reference evidence="2" key="1">
    <citation type="submission" date="2019-12" db="EMBL/GenBank/DDBJ databases">
        <title>An insight into the sialome of adult female Ixodes ricinus ticks feeding for 6 days.</title>
        <authorList>
            <person name="Perner J."/>
            <person name="Ribeiro J.M.C."/>
        </authorList>
    </citation>
    <scope>NUCLEOTIDE SEQUENCE</scope>
    <source>
        <strain evidence="2">Semi-engorged</strain>
        <tissue evidence="2">Salivary glands</tissue>
    </source>
</reference>
<dbReference type="AlphaFoldDB" id="A0A6B0TU30"/>
<protein>
    <submittedName>
        <fullName evidence="2">Uncharacterized protein</fullName>
    </submittedName>
</protein>
<keyword evidence="1" id="KW-0812">Transmembrane</keyword>
<evidence type="ECO:0000256" key="1">
    <source>
        <dbReference type="SAM" id="Phobius"/>
    </source>
</evidence>
<name>A0A6B0TU30_IXORI</name>
<organism evidence="2">
    <name type="scientific">Ixodes ricinus</name>
    <name type="common">Common tick</name>
    <name type="synonym">Acarus ricinus</name>
    <dbReference type="NCBI Taxonomy" id="34613"/>
    <lineage>
        <taxon>Eukaryota</taxon>
        <taxon>Metazoa</taxon>
        <taxon>Ecdysozoa</taxon>
        <taxon>Arthropoda</taxon>
        <taxon>Chelicerata</taxon>
        <taxon>Arachnida</taxon>
        <taxon>Acari</taxon>
        <taxon>Parasitiformes</taxon>
        <taxon>Ixodida</taxon>
        <taxon>Ixodoidea</taxon>
        <taxon>Ixodidae</taxon>
        <taxon>Ixodinae</taxon>
        <taxon>Ixodes</taxon>
    </lineage>
</organism>